<feature type="transmembrane region" description="Helical" evidence="3">
    <location>
        <begin position="1453"/>
        <end position="1474"/>
    </location>
</feature>
<keyword evidence="3" id="KW-0472">Membrane</keyword>
<feature type="compositionally biased region" description="Polar residues" evidence="2">
    <location>
        <begin position="64"/>
        <end position="83"/>
    </location>
</feature>
<feature type="transmembrane region" description="Helical" evidence="3">
    <location>
        <begin position="374"/>
        <end position="393"/>
    </location>
</feature>
<sequence length="2275" mass="246689">MGEGSGDRGEGLDRQSLRAVRKLFQEELNEIKNLLEGLMETQRDILNRIPDRQGGPRVALKIVSTPSNPSNPGAQPPTFSSAAAQHKKNNRPITIDQLEEQLAEHLQAAKCLGPSRVQPSTQCPKSLERAVEGNTTWFRSVSGPSPVVAALACFEEAASVWNRSVSASSALACPDPAEPPNLSKGMKRAPTESADALSGVGCRSLLPGQTAPFDSPFGPGRLIKAPTLSAVSYPILSAVEEGHQRPESPDSPFVLHPITSAPPEPPGSQQLAMLAEPCRMLLEECVSSGELKHQGSNSMATPVTPLPSVGGSMDRLWAAHDEVRVQRQEADGESGATERVGTGLSCYQRYLSRSSRAVFCIFAILPMRKGRSGYLYPAVVQLALVMIAAYSLISAHSNRERPFLWSWYNPALSCLGIVMALSSLHWKRVQMLLGPTRNPLKTYASFHGFYGHWISSLPFDFLVAIVFLAFEATLRMRPREPECVTNESWSCRLCQAAGALAFAVVMFFKMHVVSCLDLMIDNFSQEYAIHKLAQDGVLHWNLLQATMNQAAKTLEGSFVILFGLTFAGLAAVGADVVLGSASELAPDAVSSCSGGQLVWVLEPLQLILGRALLLIYVSSRAAGLTEKCVRTRCFVNSLVVPDHCMLDEERSYLVRYIDDSAAGFYIQGVRLTVFAIMKMFYGMCALTFAIVVHASREAMQLSASSDKLGPNLAVLSCAGRQNTRAFFSIAGFFGNPGSSRINFQVARLAPSSNSKLHAEVLGMPAEAKSCFWRQSTIAFVLLNGSSSSAHGKYAELPSVFQVKAAETAEKVRKLFQEELNEIKNLLEGVMETQRDILNRIPDRQGGPRVALKIVSTPSNPSNPGAQPPTFSSAAAQHKKNNRPITIDQLEEQLAEHLQAAKCLGPSRVQPSTQCPKSLERAVEGNTTWFRFRSVSGPSPVVAALACFEEAASVWNRSVSASSALACPDPAEPPNLSKGMKRAPTESADALSGVGCRSFLPGQTAPFDSQFGPGRLIKAPTLSAVSYPILSAVEEGHQRPESPDSPFVLHPITSAPPEPPGSQQLAMLAEPCRMLLEECVSSGELKHQGSNSMATPVTPLPSVGGSMDRLWAAHDEVRVQRQEADGESGATERVGTGLSCYQRYLSRSSRAVFCIFAILPMRKGRSGYLYPAVVQLALVMIAAYSLISAHSNRERPFLWSWYNPALSCLGIVMALSSLHWKRVQMLLGPTRNPLKTYASFHGFYGHWISSLPFDFLVAIVFLAFEATLRMRPREPECVTNESWSCRLCQAAGALAFAVVMFFKMHVVSCLDLMIDNFSQEYAIHKLAQDGVLHWNLLQATMNQAAKTLEGSFVILFGLTFAGLAAVGADVVLGSASELAPDAVSSCSGGILGRALLLIYVSSRAAGLTEKCVRTRCFVNSLVVPDHCMLDEERSYLVRYIDDSAAGFYIQGVRLTVFAIMKMFYGMCALTFAIVVHASREAMQLSASSDKLGPSLAVLSCAGRQNTRAFFSIAGFFGNPGSSRINFQVARLAPSSNSKLHAEVLGMPAEAKSCFWRQSTIAFVLLNGSSSSAHGKYAELPSVFQVKAAETAEKVRKLFQEELNEIKNLLEGVMETQRDILNRIPDRQGGPRVALKIVSTPSNPSNPGAQPPAFSSAAAQHKKNNRPITIDQLEEQLAEHLQAAKCLGPSRVQPSTQCPKSLERAVEGNTTWFRSVSGPSPVVAALACFEEAASVWNRSVSASSALACPDPAEPPNLSKGMKRAPTESADALSGVGCRSLLPGQTAPFDSPFGPGRLIKAPTLSAVSYPILSAVEEGHQRPESPDSPFVLHPITSAPPEPPGSQQLAMLAEPCRMLLEECVSSGELKHQGSNSMATPVTPLPSVGGSMDRLWAAHDEVRVQRQEADGESGATERVGTGLSCYQRYLSRSSRAVFCIFAILPMRKGRSGYLYPAVVQLALVMIAAYSLISAHSNRERPFLWSWYNPALSCLGIVMALSSLHWKRVQMLLGPTRNPLKTYASFHGFYGHWISSLPFDFLVAIVFLAFEATLRMRPREPECVTNESWSCRLCQAAGALAFAVVMFFKMHVVSCLDLMIDNFSQEYADHKLAQDGVLHWNLLQATMNQAAKTLEGSFVILFGLTFAGLAAVGADVVLGSASELAPDAVSSCSGGQLVWVLEPLQLILGRALLLIYVSSRAAGLTEKCVRTRCFVNSLVVPDHCMLDEERSYLVRYIDDSAAGFYIQGVRLTVFAIMKMFYGMCALTFAIVVHASREAHAVD</sequence>
<feature type="transmembrane region" description="Helical" evidence="3">
    <location>
        <begin position="1167"/>
        <end position="1186"/>
    </location>
</feature>
<keyword evidence="5" id="KW-1185">Reference proteome</keyword>
<feature type="transmembrane region" description="Helical" evidence="3">
    <location>
        <begin position="446"/>
        <end position="470"/>
    </location>
</feature>
<gene>
    <name evidence="4" type="ORF">PGLA1383_LOCUS39214</name>
</gene>
<feature type="transmembrane region" description="Helical" evidence="3">
    <location>
        <begin position="2244"/>
        <end position="2267"/>
    </location>
</feature>
<evidence type="ECO:0000256" key="1">
    <source>
        <dbReference type="SAM" id="Coils"/>
    </source>
</evidence>
<dbReference type="EMBL" id="CAJNNV010027798">
    <property type="protein sequence ID" value="CAE8621695.1"/>
    <property type="molecule type" value="Genomic_DNA"/>
</dbReference>
<feature type="compositionally biased region" description="Polar residues" evidence="2">
    <location>
        <begin position="855"/>
        <end position="874"/>
    </location>
</feature>
<accession>A0A813G494</accession>
<dbReference type="Proteomes" id="UP000654075">
    <property type="component" value="Unassembled WGS sequence"/>
</dbReference>
<feature type="transmembrane region" description="Helical" evidence="3">
    <location>
        <begin position="2019"/>
        <end position="2043"/>
    </location>
</feature>
<feature type="transmembrane region" description="Helical" evidence="3">
    <location>
        <begin position="1351"/>
        <end position="1375"/>
    </location>
</feature>
<reference evidence="4" key="1">
    <citation type="submission" date="2021-02" db="EMBL/GenBank/DDBJ databases">
        <authorList>
            <person name="Dougan E. K."/>
            <person name="Rhodes N."/>
            <person name="Thang M."/>
            <person name="Chan C."/>
        </authorList>
    </citation>
    <scope>NUCLEOTIDE SEQUENCE</scope>
</reference>
<feature type="compositionally biased region" description="Polar residues" evidence="2">
    <location>
        <begin position="1637"/>
        <end position="1646"/>
    </location>
</feature>
<comment type="caution">
    <text evidence="4">The sequence shown here is derived from an EMBL/GenBank/DDBJ whole genome shotgun (WGS) entry which is preliminary data.</text>
</comment>
<feature type="region of interest" description="Disordered" evidence="2">
    <location>
        <begin position="63"/>
        <end position="87"/>
    </location>
</feature>
<feature type="transmembrane region" description="Helical" evidence="3">
    <location>
        <begin position="1198"/>
        <end position="1219"/>
    </location>
</feature>
<proteinExistence type="predicted"/>
<feature type="coiled-coil region" evidence="1">
    <location>
        <begin position="805"/>
        <end position="832"/>
    </location>
</feature>
<evidence type="ECO:0000256" key="3">
    <source>
        <dbReference type="SAM" id="Phobius"/>
    </source>
</evidence>
<evidence type="ECO:0000313" key="5">
    <source>
        <dbReference type="Proteomes" id="UP000654075"/>
    </source>
</evidence>
<keyword evidence="1" id="KW-0175">Coiled coil</keyword>
<feature type="transmembrane region" description="Helical" evidence="3">
    <location>
        <begin position="597"/>
        <end position="617"/>
    </location>
</feature>
<feature type="transmembrane region" description="Helical" evidence="3">
    <location>
        <begin position="405"/>
        <end position="426"/>
    </location>
</feature>
<feature type="region of interest" description="Disordered" evidence="2">
    <location>
        <begin position="1634"/>
        <end position="1661"/>
    </location>
</feature>
<name>A0A813G494_POLGL</name>
<feature type="transmembrane region" description="Helical" evidence="3">
    <location>
        <begin position="1947"/>
        <end position="1966"/>
    </location>
</feature>
<organism evidence="4 5">
    <name type="scientific">Polarella glacialis</name>
    <name type="common">Dinoflagellate</name>
    <dbReference type="NCBI Taxonomy" id="89957"/>
    <lineage>
        <taxon>Eukaryota</taxon>
        <taxon>Sar</taxon>
        <taxon>Alveolata</taxon>
        <taxon>Dinophyceae</taxon>
        <taxon>Suessiales</taxon>
        <taxon>Suessiaceae</taxon>
        <taxon>Polarella</taxon>
    </lineage>
</organism>
<feature type="transmembrane region" description="Helical" evidence="3">
    <location>
        <begin position="2170"/>
        <end position="2190"/>
    </location>
</feature>
<evidence type="ECO:0000256" key="2">
    <source>
        <dbReference type="SAM" id="MobiDB-lite"/>
    </source>
</evidence>
<feature type="transmembrane region" description="Helical" evidence="3">
    <location>
        <begin position="557"/>
        <end position="577"/>
    </location>
</feature>
<feature type="coiled-coil region" evidence="1">
    <location>
        <begin position="14"/>
        <end position="41"/>
    </location>
</feature>
<feature type="transmembrane region" description="Helical" evidence="3">
    <location>
        <begin position="1978"/>
        <end position="1999"/>
    </location>
</feature>
<keyword evidence="3" id="KW-1133">Transmembrane helix</keyword>
<feature type="transmembrane region" description="Helical" evidence="3">
    <location>
        <begin position="671"/>
        <end position="692"/>
    </location>
</feature>
<evidence type="ECO:0000313" key="4">
    <source>
        <dbReference type="EMBL" id="CAE8621695.1"/>
    </source>
</evidence>
<feature type="transmembrane region" description="Helical" evidence="3">
    <location>
        <begin position="1381"/>
        <end position="1399"/>
    </location>
</feature>
<feature type="transmembrane region" description="Helical" evidence="3">
    <location>
        <begin position="1239"/>
        <end position="1263"/>
    </location>
</feature>
<keyword evidence="3" id="KW-0812">Transmembrane</keyword>
<protein>
    <submittedName>
        <fullName evidence="4">Uncharacterized protein</fullName>
    </submittedName>
</protein>
<feature type="transmembrane region" description="Helical" evidence="3">
    <location>
        <begin position="2130"/>
        <end position="2150"/>
    </location>
</feature>
<feature type="coiled-coil region" evidence="1">
    <location>
        <begin position="1587"/>
        <end position="1614"/>
    </location>
</feature>
<feature type="region of interest" description="Disordered" evidence="2">
    <location>
        <begin position="852"/>
        <end position="878"/>
    </location>
</feature>